<proteinExistence type="predicted"/>
<evidence type="ECO:0000256" key="3">
    <source>
        <dbReference type="ARBA" id="ARBA00022856"/>
    </source>
</evidence>
<protein>
    <submittedName>
        <fullName evidence="6">Oligopeptide transport system permease protein OppC (TC 3.A.1.5.1)</fullName>
    </submittedName>
</protein>
<dbReference type="GO" id="GO:0015031">
    <property type="term" value="P:protein transport"/>
    <property type="evidence" value="ECO:0007669"/>
    <property type="project" value="UniProtKB-KW"/>
</dbReference>
<keyword evidence="5" id="KW-1133">Transmembrane helix</keyword>
<sequence length="72" mass="7851">AAIKGEVILSYLGLGVQGQPSWGIMIRDSKEDVVLGVFWELGAATLLMFILVYAFNILSDALQDAFDPKHVV</sequence>
<dbReference type="GO" id="GO:0015833">
    <property type="term" value="P:peptide transport"/>
    <property type="evidence" value="ECO:0007669"/>
    <property type="project" value="UniProtKB-KW"/>
</dbReference>
<evidence type="ECO:0000256" key="5">
    <source>
        <dbReference type="SAM" id="Phobius"/>
    </source>
</evidence>
<organism evidence="6">
    <name type="scientific">hydrothermal vent metagenome</name>
    <dbReference type="NCBI Taxonomy" id="652676"/>
    <lineage>
        <taxon>unclassified sequences</taxon>
        <taxon>metagenomes</taxon>
        <taxon>ecological metagenomes</taxon>
    </lineage>
</organism>
<dbReference type="GO" id="GO:0005886">
    <property type="term" value="C:plasma membrane"/>
    <property type="evidence" value="ECO:0007669"/>
    <property type="project" value="UniProtKB-SubCell"/>
</dbReference>
<evidence type="ECO:0000256" key="4">
    <source>
        <dbReference type="ARBA" id="ARBA00022927"/>
    </source>
</evidence>
<feature type="transmembrane region" description="Helical" evidence="5">
    <location>
        <begin position="33"/>
        <end position="55"/>
    </location>
</feature>
<keyword evidence="3" id="KW-0571">Peptide transport</keyword>
<evidence type="ECO:0000256" key="1">
    <source>
        <dbReference type="ARBA" id="ARBA00004651"/>
    </source>
</evidence>
<evidence type="ECO:0000313" key="6">
    <source>
        <dbReference type="EMBL" id="VAX39769.1"/>
    </source>
</evidence>
<comment type="subcellular location">
    <subcellularLocation>
        <location evidence="1">Cell membrane</location>
        <topology evidence="1">Multi-pass membrane protein</topology>
    </subcellularLocation>
</comment>
<keyword evidence="4" id="KW-0653">Protein transport</keyword>
<keyword evidence="5" id="KW-0812">Transmembrane</keyword>
<reference evidence="6" key="1">
    <citation type="submission" date="2018-06" db="EMBL/GenBank/DDBJ databases">
        <authorList>
            <person name="Zhirakovskaya E."/>
        </authorList>
    </citation>
    <scope>NUCLEOTIDE SEQUENCE</scope>
</reference>
<feature type="non-terminal residue" evidence="6">
    <location>
        <position position="1"/>
    </location>
</feature>
<dbReference type="PANTHER" id="PTHR43386:SF24">
    <property type="entry name" value="OLIGOPEPTIDE TRANSPORT SYSTEM PERMEASE PROTEIN AMID"/>
    <property type="match status" value="1"/>
</dbReference>
<name>A0A3B1DBV8_9ZZZZ</name>
<gene>
    <name evidence="6" type="ORF">MNBD_PLANCTO03-1585</name>
</gene>
<evidence type="ECO:0000256" key="2">
    <source>
        <dbReference type="ARBA" id="ARBA00022448"/>
    </source>
</evidence>
<dbReference type="InterPro" id="IPR050366">
    <property type="entry name" value="BP-dependent_transpt_permease"/>
</dbReference>
<dbReference type="EMBL" id="UOGK01000285">
    <property type="protein sequence ID" value="VAX39769.1"/>
    <property type="molecule type" value="Genomic_DNA"/>
</dbReference>
<keyword evidence="5" id="KW-0472">Membrane</keyword>
<accession>A0A3B1DBV8</accession>
<dbReference type="PANTHER" id="PTHR43386">
    <property type="entry name" value="OLIGOPEPTIDE TRANSPORT SYSTEM PERMEASE PROTEIN APPC"/>
    <property type="match status" value="1"/>
</dbReference>
<keyword evidence="2" id="KW-0813">Transport</keyword>
<dbReference type="AlphaFoldDB" id="A0A3B1DBV8"/>